<evidence type="ECO:0000259" key="7">
    <source>
        <dbReference type="Pfam" id="PF00590"/>
    </source>
</evidence>
<dbReference type="GO" id="GO:0032259">
    <property type="term" value="P:methylation"/>
    <property type="evidence" value="ECO:0007669"/>
    <property type="project" value="UniProtKB-KW"/>
</dbReference>
<name>A0ABS1TMS4_9BACI</name>
<sequence length="262" mass="28940">MKSGKVFLVGAGPGDAKLITVYGLECIKKADVIVYDRLIKEELLHFAKPTVELIFCGKFPGNHTMVQDRINSILVKKACEGNIVTRLKGGDPFVFGRGGEEAAILAENSIPYEIVPGVTSSIAASAYAGIPVTHRGYASSFAMITGHGRLYKEPDKINWRALATGIDTLAFYMGIRNLDYICEQLINNGRKADTPTAVIEWGTTEYQRTVTGTLETIHSKVEKEQITNPAIILVGNVVQLRKQLKWFEEEKLNEPLPVFLQE</sequence>
<evidence type="ECO:0000313" key="8">
    <source>
        <dbReference type="EMBL" id="MBL4952309.1"/>
    </source>
</evidence>
<keyword evidence="4" id="KW-0949">S-adenosyl-L-methionine</keyword>
<dbReference type="EC" id="2.1.1.107" evidence="1"/>
<dbReference type="Pfam" id="PF00590">
    <property type="entry name" value="TP_methylase"/>
    <property type="match status" value="1"/>
</dbReference>
<accession>A0ABS1TMS4</accession>
<keyword evidence="5" id="KW-0627">Porphyrin biosynthesis</keyword>
<dbReference type="Gene3D" id="3.30.950.10">
    <property type="entry name" value="Methyltransferase, Cobalt-precorrin-4 Transmethylase, Domain 2"/>
    <property type="match status" value="1"/>
</dbReference>
<dbReference type="Proteomes" id="UP000623967">
    <property type="component" value="Unassembled WGS sequence"/>
</dbReference>
<comment type="similarity">
    <text evidence="6">Belongs to the precorrin methyltransferase family.</text>
</comment>
<dbReference type="GO" id="GO:0004851">
    <property type="term" value="F:uroporphyrin-III C-methyltransferase activity"/>
    <property type="evidence" value="ECO:0007669"/>
    <property type="project" value="UniProtKB-EC"/>
</dbReference>
<comment type="caution">
    <text evidence="8">The sequence shown here is derived from an EMBL/GenBank/DDBJ whole genome shotgun (WGS) entry which is preliminary data.</text>
</comment>
<organism evidence="8 9">
    <name type="scientific">Neobacillus paridis</name>
    <dbReference type="NCBI Taxonomy" id="2803862"/>
    <lineage>
        <taxon>Bacteria</taxon>
        <taxon>Bacillati</taxon>
        <taxon>Bacillota</taxon>
        <taxon>Bacilli</taxon>
        <taxon>Bacillales</taxon>
        <taxon>Bacillaceae</taxon>
        <taxon>Neobacillus</taxon>
    </lineage>
</organism>
<dbReference type="EMBL" id="JAESWB010000165">
    <property type="protein sequence ID" value="MBL4952309.1"/>
    <property type="molecule type" value="Genomic_DNA"/>
</dbReference>
<dbReference type="InterPro" id="IPR014776">
    <property type="entry name" value="4pyrrole_Mease_sub2"/>
</dbReference>
<dbReference type="InterPro" id="IPR014777">
    <property type="entry name" value="4pyrrole_Mease_sub1"/>
</dbReference>
<evidence type="ECO:0000256" key="1">
    <source>
        <dbReference type="ARBA" id="ARBA00012162"/>
    </source>
</evidence>
<evidence type="ECO:0000256" key="6">
    <source>
        <dbReference type="RuleBase" id="RU003960"/>
    </source>
</evidence>
<dbReference type="InterPro" id="IPR003043">
    <property type="entry name" value="Uropor_MeTrfase_CS"/>
</dbReference>
<evidence type="ECO:0000256" key="2">
    <source>
        <dbReference type="ARBA" id="ARBA00022603"/>
    </source>
</evidence>
<dbReference type="Gene3D" id="3.40.1010.10">
    <property type="entry name" value="Cobalt-precorrin-4 Transmethylase, Domain 1"/>
    <property type="match status" value="1"/>
</dbReference>
<evidence type="ECO:0000256" key="4">
    <source>
        <dbReference type="ARBA" id="ARBA00022691"/>
    </source>
</evidence>
<feature type="domain" description="Tetrapyrrole methylase" evidence="7">
    <location>
        <begin position="5"/>
        <end position="217"/>
    </location>
</feature>
<dbReference type="PANTHER" id="PTHR45790:SF3">
    <property type="entry name" value="S-ADENOSYL-L-METHIONINE-DEPENDENT UROPORPHYRINOGEN III METHYLTRANSFERASE, CHLOROPLASTIC"/>
    <property type="match status" value="1"/>
</dbReference>
<dbReference type="RefSeq" id="WP_202653578.1">
    <property type="nucleotide sequence ID" value="NZ_JAESWB010000165.1"/>
</dbReference>
<keyword evidence="3 6" id="KW-0808">Transferase</keyword>
<dbReference type="NCBIfam" id="TIGR01469">
    <property type="entry name" value="cobA_cysG_Cterm"/>
    <property type="match status" value="1"/>
</dbReference>
<dbReference type="InterPro" id="IPR006366">
    <property type="entry name" value="CobA/CysG_C"/>
</dbReference>
<proteinExistence type="inferred from homology"/>
<dbReference type="PROSITE" id="PS00840">
    <property type="entry name" value="SUMT_2"/>
    <property type="match status" value="1"/>
</dbReference>
<gene>
    <name evidence="8" type="primary">cobA</name>
    <name evidence="8" type="ORF">JK635_08820</name>
</gene>
<dbReference type="InterPro" id="IPR035996">
    <property type="entry name" value="4pyrrol_Methylase_sf"/>
</dbReference>
<dbReference type="PANTHER" id="PTHR45790">
    <property type="entry name" value="SIROHEME SYNTHASE-RELATED"/>
    <property type="match status" value="1"/>
</dbReference>
<evidence type="ECO:0000313" key="9">
    <source>
        <dbReference type="Proteomes" id="UP000623967"/>
    </source>
</evidence>
<dbReference type="CDD" id="cd11642">
    <property type="entry name" value="SUMT"/>
    <property type="match status" value="1"/>
</dbReference>
<protein>
    <recommendedName>
        <fullName evidence="1">uroporphyrinogen-III C-methyltransferase</fullName>
        <ecNumber evidence="1">2.1.1.107</ecNumber>
    </recommendedName>
</protein>
<evidence type="ECO:0000256" key="5">
    <source>
        <dbReference type="ARBA" id="ARBA00023244"/>
    </source>
</evidence>
<dbReference type="InterPro" id="IPR000878">
    <property type="entry name" value="4pyrrol_Mease"/>
</dbReference>
<evidence type="ECO:0000256" key="3">
    <source>
        <dbReference type="ARBA" id="ARBA00022679"/>
    </source>
</evidence>
<dbReference type="SUPFAM" id="SSF53790">
    <property type="entry name" value="Tetrapyrrole methylase"/>
    <property type="match status" value="1"/>
</dbReference>
<reference evidence="8 9" key="1">
    <citation type="submission" date="2021-01" db="EMBL/GenBank/DDBJ databases">
        <title>Genome public.</title>
        <authorList>
            <person name="Liu C."/>
            <person name="Sun Q."/>
        </authorList>
    </citation>
    <scope>NUCLEOTIDE SEQUENCE [LARGE SCALE GENOMIC DNA]</scope>
    <source>
        <strain evidence="8 9">YIM B02564</strain>
    </source>
</reference>
<dbReference type="InterPro" id="IPR050161">
    <property type="entry name" value="Siro_Cobalamin_biosynth"/>
</dbReference>
<keyword evidence="9" id="KW-1185">Reference proteome</keyword>
<keyword evidence="2 6" id="KW-0489">Methyltransferase</keyword>
<dbReference type="NCBIfam" id="NF004790">
    <property type="entry name" value="PRK06136.1"/>
    <property type="match status" value="1"/>
</dbReference>